<accession>A0A290Q2N6</accession>
<name>A0A290Q2N6_9BACT</name>
<dbReference type="PANTHER" id="PTHR47108">
    <property type="entry name" value="5-AMINO-6-(5-PHOSPHO-D-RIBITYLAMINO)URACIL PHOSPHATASE, CHLOROPLASTIC"/>
    <property type="match status" value="1"/>
</dbReference>
<gene>
    <name evidence="1" type="ORF">CMV30_02495</name>
</gene>
<reference evidence="1 2" key="1">
    <citation type="submission" date="2017-09" db="EMBL/GenBank/DDBJ databases">
        <title>Complete genome sequence of Verrucomicrobial strain HZ-65, isolated from freshwater.</title>
        <authorList>
            <person name="Choi A."/>
        </authorList>
    </citation>
    <scope>NUCLEOTIDE SEQUENCE [LARGE SCALE GENOMIC DNA]</scope>
    <source>
        <strain evidence="1 2">HZ-65</strain>
    </source>
</reference>
<dbReference type="OrthoDB" id="9797743at2"/>
<dbReference type="SUPFAM" id="SSF56784">
    <property type="entry name" value="HAD-like"/>
    <property type="match status" value="1"/>
</dbReference>
<dbReference type="SFLD" id="SFLDG01129">
    <property type="entry name" value="C1.5:_HAD__Beta-PGM__Phosphata"/>
    <property type="match status" value="1"/>
</dbReference>
<protein>
    <submittedName>
        <fullName evidence="1">Glycoprotease</fullName>
    </submittedName>
</protein>
<keyword evidence="1" id="KW-0378">Hydrolase</keyword>
<dbReference type="GO" id="GO:0006508">
    <property type="term" value="P:proteolysis"/>
    <property type="evidence" value="ECO:0007669"/>
    <property type="project" value="UniProtKB-KW"/>
</dbReference>
<dbReference type="SFLD" id="SFLDS00003">
    <property type="entry name" value="Haloacid_Dehalogenase"/>
    <property type="match status" value="1"/>
</dbReference>
<dbReference type="AlphaFoldDB" id="A0A290Q2N6"/>
<dbReference type="Proteomes" id="UP000217265">
    <property type="component" value="Chromosome"/>
</dbReference>
<dbReference type="InterPro" id="IPR036412">
    <property type="entry name" value="HAD-like_sf"/>
</dbReference>
<keyword evidence="1" id="KW-0645">Protease</keyword>
<dbReference type="PANTHER" id="PTHR47108:SF1">
    <property type="entry name" value="5-AMINO-6-(5-PHOSPHO-D-RIBITYLAMINO)URACIL PHOSPHATASE, CHLOROPLASTIC"/>
    <property type="match status" value="1"/>
</dbReference>
<dbReference type="CDD" id="cd07505">
    <property type="entry name" value="HAD_BPGM-like"/>
    <property type="match status" value="1"/>
</dbReference>
<dbReference type="NCBIfam" id="TIGR01509">
    <property type="entry name" value="HAD-SF-IA-v3"/>
    <property type="match status" value="1"/>
</dbReference>
<keyword evidence="2" id="KW-1185">Reference proteome</keyword>
<dbReference type="EMBL" id="CP023344">
    <property type="protein sequence ID" value="ATC62919.1"/>
    <property type="molecule type" value="Genomic_DNA"/>
</dbReference>
<organism evidence="1 2">
    <name type="scientific">Nibricoccus aquaticus</name>
    <dbReference type="NCBI Taxonomy" id="2576891"/>
    <lineage>
        <taxon>Bacteria</taxon>
        <taxon>Pseudomonadati</taxon>
        <taxon>Verrucomicrobiota</taxon>
        <taxon>Opitutia</taxon>
        <taxon>Opitutales</taxon>
        <taxon>Opitutaceae</taxon>
        <taxon>Nibricoccus</taxon>
    </lineage>
</organism>
<evidence type="ECO:0000313" key="2">
    <source>
        <dbReference type="Proteomes" id="UP000217265"/>
    </source>
</evidence>
<evidence type="ECO:0000313" key="1">
    <source>
        <dbReference type="EMBL" id="ATC62919.1"/>
    </source>
</evidence>
<dbReference type="Gene3D" id="1.10.150.240">
    <property type="entry name" value="Putative phosphatase, domain 2"/>
    <property type="match status" value="1"/>
</dbReference>
<dbReference type="Gene3D" id="3.40.50.1000">
    <property type="entry name" value="HAD superfamily/HAD-like"/>
    <property type="match status" value="1"/>
</dbReference>
<dbReference type="Pfam" id="PF00702">
    <property type="entry name" value="Hydrolase"/>
    <property type="match status" value="1"/>
</dbReference>
<sequence>MSSLTLGDLGVLFDWDGVIIDSSAQHEESWERLAAEEKRVLPPDHFKTGFGMKNERIIPELLRWAEAGDIAEVRRLSLRKEALYREIVRERGIEALPGVAVFLKRLKEAGVPFSVGSSTHRENIDTILSVLGFTGLFSGIVTAENVKQGKPHPDVFLKAAETIRRRAENCVVFEDAFVGIAAARAGGMKVVGVATTHPLGDLESKVDRVVHRLDELSVGDLLALWK</sequence>
<dbReference type="SFLD" id="SFLDG01135">
    <property type="entry name" value="C1.5.6:_HAD__Beta-PGM__Phospha"/>
    <property type="match status" value="1"/>
</dbReference>
<dbReference type="RefSeq" id="WP_096054554.1">
    <property type="nucleotide sequence ID" value="NZ_CP023344.1"/>
</dbReference>
<dbReference type="GO" id="GO:0008233">
    <property type="term" value="F:peptidase activity"/>
    <property type="evidence" value="ECO:0007669"/>
    <property type="project" value="UniProtKB-KW"/>
</dbReference>
<proteinExistence type="predicted"/>
<dbReference type="InterPro" id="IPR006439">
    <property type="entry name" value="HAD-SF_hydro_IA"/>
</dbReference>
<dbReference type="InterPro" id="IPR023198">
    <property type="entry name" value="PGP-like_dom2"/>
</dbReference>
<dbReference type="InterPro" id="IPR023214">
    <property type="entry name" value="HAD_sf"/>
</dbReference>
<dbReference type="KEGG" id="vbh:CMV30_02495"/>